<protein>
    <recommendedName>
        <fullName evidence="1">GST C-terminal domain-containing protein</fullName>
    </recommendedName>
</protein>
<reference evidence="2" key="1">
    <citation type="submission" date="2015-11" db="EMBL/GenBank/DDBJ databases">
        <title>De novo transcriptome assembly of four potential Pierce s Disease insect vectors from Arizona vineyards.</title>
        <authorList>
            <person name="Tassone E.E."/>
        </authorList>
    </citation>
    <scope>NUCLEOTIDE SEQUENCE</scope>
</reference>
<organism evidence="2">
    <name type="scientific">Homalodisca liturata</name>
    <dbReference type="NCBI Taxonomy" id="320908"/>
    <lineage>
        <taxon>Eukaryota</taxon>
        <taxon>Metazoa</taxon>
        <taxon>Ecdysozoa</taxon>
        <taxon>Arthropoda</taxon>
        <taxon>Hexapoda</taxon>
        <taxon>Insecta</taxon>
        <taxon>Pterygota</taxon>
        <taxon>Neoptera</taxon>
        <taxon>Paraneoptera</taxon>
        <taxon>Hemiptera</taxon>
        <taxon>Auchenorrhyncha</taxon>
        <taxon>Membracoidea</taxon>
        <taxon>Cicadellidae</taxon>
        <taxon>Cicadellinae</taxon>
        <taxon>Proconiini</taxon>
        <taxon>Homalodisca</taxon>
    </lineage>
</organism>
<name>A0A1B6I8X6_9HEMI</name>
<dbReference type="AlphaFoldDB" id="A0A1B6I8X6"/>
<dbReference type="InterPro" id="IPR036282">
    <property type="entry name" value="Glutathione-S-Trfase_C_sf"/>
</dbReference>
<dbReference type="PANTHER" id="PTHR43969:SF7">
    <property type="entry name" value="GST-CONTAINING FLYWCH ZINC-FINGER PROTEIN"/>
    <property type="match status" value="1"/>
</dbReference>
<dbReference type="FunFam" id="1.20.1050.10:FF:000007">
    <property type="entry name" value="Glutathione S-transferase 1-1"/>
    <property type="match status" value="1"/>
</dbReference>
<dbReference type="GO" id="GO:0004364">
    <property type="term" value="F:glutathione transferase activity"/>
    <property type="evidence" value="ECO:0007669"/>
    <property type="project" value="TreeGrafter"/>
</dbReference>
<dbReference type="PANTHER" id="PTHR43969">
    <property type="entry name" value="GLUTATHIONE S TRANSFERASE D10, ISOFORM A-RELATED"/>
    <property type="match status" value="1"/>
</dbReference>
<dbReference type="PROSITE" id="PS50405">
    <property type="entry name" value="GST_CTER"/>
    <property type="match status" value="1"/>
</dbReference>
<dbReference type="CDD" id="cd03177">
    <property type="entry name" value="GST_C_Delta_Epsilon"/>
    <property type="match status" value="1"/>
</dbReference>
<dbReference type="GO" id="GO:0006749">
    <property type="term" value="P:glutathione metabolic process"/>
    <property type="evidence" value="ECO:0007669"/>
    <property type="project" value="TreeGrafter"/>
</dbReference>
<dbReference type="InterPro" id="IPR004046">
    <property type="entry name" value="GST_C"/>
</dbReference>
<dbReference type="InterPro" id="IPR010987">
    <property type="entry name" value="Glutathione-S-Trfase_C-like"/>
</dbReference>
<proteinExistence type="predicted"/>
<evidence type="ECO:0000313" key="2">
    <source>
        <dbReference type="EMBL" id="JAS83362.1"/>
    </source>
</evidence>
<dbReference type="Gene3D" id="1.20.1050.10">
    <property type="match status" value="1"/>
</dbReference>
<gene>
    <name evidence="2" type="ORF">g.22623</name>
</gene>
<feature type="domain" description="GST C-terminal" evidence="1">
    <location>
        <begin position="24"/>
        <end position="164"/>
    </location>
</feature>
<dbReference type="Pfam" id="PF00043">
    <property type="entry name" value="GST_C"/>
    <property type="match status" value="1"/>
</dbReference>
<sequence length="166" mass="19027">MKSTAIMQYLAEEYKKGDPIYPNEPKKRAIVNHRLAFNMASYYPSIGAYAVSPIFFDYLRTSAGLKKVNYVLSSFDKILEKQNSKFSAGDNLTIADFALVAATLSLEAIDFSFSDYKHVTKWYNTFKQECPELWSVAEEGMNVLKNFNINIPRFPHLDHPLNPVRK</sequence>
<accession>A0A1B6I8X6</accession>
<evidence type="ECO:0000259" key="1">
    <source>
        <dbReference type="PROSITE" id="PS50405"/>
    </source>
</evidence>
<dbReference type="EMBL" id="GECU01024344">
    <property type="protein sequence ID" value="JAS83362.1"/>
    <property type="molecule type" value="Transcribed_RNA"/>
</dbReference>
<dbReference type="SUPFAM" id="SSF47616">
    <property type="entry name" value="GST C-terminal domain-like"/>
    <property type="match status" value="1"/>
</dbReference>